<dbReference type="InterPro" id="IPR020846">
    <property type="entry name" value="MFS_dom"/>
</dbReference>
<dbReference type="AlphaFoldDB" id="A0A940WRP3"/>
<evidence type="ECO:0000313" key="10">
    <source>
        <dbReference type="EMBL" id="MBP3951260.1"/>
    </source>
</evidence>
<feature type="transmembrane region" description="Helical" evidence="8">
    <location>
        <begin position="252"/>
        <end position="274"/>
    </location>
</feature>
<dbReference type="Proteomes" id="UP000678228">
    <property type="component" value="Unassembled WGS sequence"/>
</dbReference>
<feature type="domain" description="Major facilitator superfamily (MFS) profile" evidence="9">
    <location>
        <begin position="10"/>
        <end position="410"/>
    </location>
</feature>
<feature type="coiled-coil region" evidence="7">
    <location>
        <begin position="188"/>
        <end position="215"/>
    </location>
</feature>
<comment type="caution">
    <text evidence="10">The sequence shown here is derived from an EMBL/GenBank/DDBJ whole genome shotgun (WGS) entry which is preliminary data.</text>
</comment>
<evidence type="ECO:0000313" key="11">
    <source>
        <dbReference type="Proteomes" id="UP000678228"/>
    </source>
</evidence>
<keyword evidence="2" id="KW-0813">Transport</keyword>
<feature type="transmembrane region" description="Helical" evidence="8">
    <location>
        <begin position="7"/>
        <end position="28"/>
    </location>
</feature>
<dbReference type="InterPro" id="IPR050189">
    <property type="entry name" value="MFS_Efflux_Transporters"/>
</dbReference>
<accession>A0A940WRP3</accession>
<dbReference type="PANTHER" id="PTHR43124:SF3">
    <property type="entry name" value="CHLORAMPHENICOL EFFLUX PUMP RV0191"/>
    <property type="match status" value="1"/>
</dbReference>
<gene>
    <name evidence="10" type="ORF">J7W16_08955</name>
</gene>
<evidence type="ECO:0000256" key="7">
    <source>
        <dbReference type="SAM" id="Coils"/>
    </source>
</evidence>
<comment type="subcellular location">
    <subcellularLocation>
        <location evidence="1">Cell membrane</location>
        <topology evidence="1">Multi-pass membrane protein</topology>
    </subcellularLocation>
</comment>
<evidence type="ECO:0000256" key="6">
    <source>
        <dbReference type="ARBA" id="ARBA00023136"/>
    </source>
</evidence>
<keyword evidence="3" id="KW-1003">Cell membrane</keyword>
<dbReference type="GO" id="GO:0005886">
    <property type="term" value="C:plasma membrane"/>
    <property type="evidence" value="ECO:0007669"/>
    <property type="project" value="UniProtKB-SubCell"/>
</dbReference>
<keyword evidence="4 8" id="KW-0812">Transmembrane</keyword>
<feature type="transmembrane region" description="Helical" evidence="8">
    <location>
        <begin position="104"/>
        <end position="124"/>
    </location>
</feature>
<feature type="transmembrane region" description="Helical" evidence="8">
    <location>
        <begin position="345"/>
        <end position="368"/>
    </location>
</feature>
<protein>
    <submittedName>
        <fullName evidence="10">MFS transporter</fullName>
    </submittedName>
</protein>
<dbReference type="Pfam" id="PF07690">
    <property type="entry name" value="MFS_1"/>
    <property type="match status" value="1"/>
</dbReference>
<dbReference type="GO" id="GO:0022857">
    <property type="term" value="F:transmembrane transporter activity"/>
    <property type="evidence" value="ECO:0007669"/>
    <property type="project" value="InterPro"/>
</dbReference>
<evidence type="ECO:0000256" key="5">
    <source>
        <dbReference type="ARBA" id="ARBA00022989"/>
    </source>
</evidence>
<reference evidence="10" key="1">
    <citation type="submission" date="2021-03" db="EMBL/GenBank/DDBJ databases">
        <title>Bacillus suaedae sp. nov., isolated from Suaeda aralocaspica.</title>
        <authorList>
            <person name="Lei R.F.R."/>
        </authorList>
    </citation>
    <scope>NUCLEOTIDE SEQUENCE</scope>
    <source>
        <strain evidence="10">YZJH907-2</strain>
    </source>
</reference>
<dbReference type="EMBL" id="JAGKSQ010000003">
    <property type="protein sequence ID" value="MBP3951260.1"/>
    <property type="molecule type" value="Genomic_DNA"/>
</dbReference>
<dbReference type="PANTHER" id="PTHR43124">
    <property type="entry name" value="PURINE EFFLUX PUMP PBUE"/>
    <property type="match status" value="1"/>
</dbReference>
<keyword evidence="6 8" id="KW-0472">Membrane</keyword>
<evidence type="ECO:0000256" key="2">
    <source>
        <dbReference type="ARBA" id="ARBA00022448"/>
    </source>
</evidence>
<dbReference type="PROSITE" id="PS00216">
    <property type="entry name" value="SUGAR_TRANSPORT_1"/>
    <property type="match status" value="1"/>
</dbReference>
<dbReference type="InterPro" id="IPR005829">
    <property type="entry name" value="Sugar_transporter_CS"/>
</dbReference>
<feature type="transmembrane region" description="Helical" evidence="8">
    <location>
        <begin position="48"/>
        <end position="67"/>
    </location>
</feature>
<organism evidence="10 11">
    <name type="scientific">Halalkalibacter suaedae</name>
    <dbReference type="NCBI Taxonomy" id="2822140"/>
    <lineage>
        <taxon>Bacteria</taxon>
        <taxon>Bacillati</taxon>
        <taxon>Bacillota</taxon>
        <taxon>Bacilli</taxon>
        <taxon>Bacillales</taxon>
        <taxon>Bacillaceae</taxon>
        <taxon>Halalkalibacter</taxon>
    </lineage>
</organism>
<dbReference type="SUPFAM" id="SSF103473">
    <property type="entry name" value="MFS general substrate transporter"/>
    <property type="match status" value="1"/>
</dbReference>
<evidence type="ECO:0000256" key="4">
    <source>
        <dbReference type="ARBA" id="ARBA00022692"/>
    </source>
</evidence>
<evidence type="ECO:0000256" key="1">
    <source>
        <dbReference type="ARBA" id="ARBA00004651"/>
    </source>
</evidence>
<feature type="transmembrane region" description="Helical" evidence="8">
    <location>
        <begin position="374"/>
        <end position="393"/>
    </location>
</feature>
<keyword evidence="7" id="KW-0175">Coiled coil</keyword>
<feature type="transmembrane region" description="Helical" evidence="8">
    <location>
        <begin position="310"/>
        <end position="333"/>
    </location>
</feature>
<sequence>MRKDTRPFYMLFFIGMIPLIMAIGNSMFIPLLPQMQYDLMLTTVESGWLLTSFSIPAALFVPIGGFLSDRFGRKKVALLGLMTIAFGCFIAAIANMLVIDVFPFLLIGRVIQGLGAGTVTPLAMTMVSDLYQGEQRTRALGSMEVFNGIGKVISPVIGGVILGVSWTISFVLLLAMSVLAMTGIMIFIQEQAEDITEAEQTCNRKKQLMNEFRLQWRWLVPIFLSGGIGMLLLFGFLFYFSFLVEEVNITHSFVKGLILSLPLLGLTIISYLTGRYLKGNEDSYKRIMIYSICVMIVAVGSLLLGDGLALAIIGLMIYGCGFGSFLPAANAALASIITPYLRGRIFSFYAMFRFLGVAFGPLIFGFWVGDTLQMVYNALFLLCFNGVIMLYSWPCLPIGKPCGQDNFSHI</sequence>
<evidence type="ECO:0000256" key="8">
    <source>
        <dbReference type="SAM" id="Phobius"/>
    </source>
</evidence>
<dbReference type="Gene3D" id="1.20.1250.20">
    <property type="entry name" value="MFS general substrate transporter like domains"/>
    <property type="match status" value="1"/>
</dbReference>
<evidence type="ECO:0000259" key="9">
    <source>
        <dbReference type="PROSITE" id="PS50850"/>
    </source>
</evidence>
<dbReference type="PROSITE" id="PS50850">
    <property type="entry name" value="MFS"/>
    <property type="match status" value="1"/>
</dbReference>
<name>A0A940WRP3_9BACI</name>
<feature type="transmembrane region" description="Helical" evidence="8">
    <location>
        <begin position="145"/>
        <end position="164"/>
    </location>
</feature>
<dbReference type="RefSeq" id="WP_210596951.1">
    <property type="nucleotide sequence ID" value="NZ_JAGKSQ010000003.1"/>
</dbReference>
<feature type="transmembrane region" description="Helical" evidence="8">
    <location>
        <begin position="218"/>
        <end position="240"/>
    </location>
</feature>
<dbReference type="InterPro" id="IPR036259">
    <property type="entry name" value="MFS_trans_sf"/>
</dbReference>
<keyword evidence="11" id="KW-1185">Reference proteome</keyword>
<feature type="transmembrane region" description="Helical" evidence="8">
    <location>
        <begin position="286"/>
        <end position="304"/>
    </location>
</feature>
<evidence type="ECO:0000256" key="3">
    <source>
        <dbReference type="ARBA" id="ARBA00022475"/>
    </source>
</evidence>
<keyword evidence="5 8" id="KW-1133">Transmembrane helix</keyword>
<feature type="transmembrane region" description="Helical" evidence="8">
    <location>
        <begin position="76"/>
        <end position="98"/>
    </location>
</feature>
<dbReference type="InterPro" id="IPR011701">
    <property type="entry name" value="MFS"/>
</dbReference>
<proteinExistence type="predicted"/>